<accession>A0A5S6QEE6</accession>
<comment type="similarity">
    <text evidence="1">Belongs to the RRP15 family.</text>
</comment>
<protein>
    <recommendedName>
        <fullName evidence="2">RRP15-like protein</fullName>
    </recommendedName>
</protein>
<evidence type="ECO:0000256" key="1">
    <source>
        <dbReference type="ARBA" id="ARBA00007462"/>
    </source>
</evidence>
<keyword evidence="3" id="KW-1185">Reference proteome</keyword>
<dbReference type="WBParaSite" id="TMUE_1000005593.1">
    <property type="protein sequence ID" value="TMUE_1000005593.1"/>
    <property type="gene ID" value="WBGene00291086"/>
</dbReference>
<dbReference type="STRING" id="70415.A0A5S6QEE6"/>
<evidence type="ECO:0000313" key="3">
    <source>
        <dbReference type="Proteomes" id="UP000046395"/>
    </source>
</evidence>
<evidence type="ECO:0000313" key="4">
    <source>
        <dbReference type="WBParaSite" id="TMUE_1000005593.1"/>
    </source>
</evidence>
<dbReference type="Pfam" id="PF07890">
    <property type="entry name" value="Rrp15p"/>
    <property type="match status" value="1"/>
</dbReference>
<dbReference type="PANTHER" id="PTHR13245:SF14">
    <property type="entry name" value="RRP15-LIKE PROTEIN"/>
    <property type="match status" value="1"/>
</dbReference>
<dbReference type="GO" id="GO:0000470">
    <property type="term" value="P:maturation of LSU-rRNA"/>
    <property type="evidence" value="ECO:0007669"/>
    <property type="project" value="TreeGrafter"/>
</dbReference>
<organism evidence="3 4">
    <name type="scientific">Trichuris muris</name>
    <name type="common">Mouse whipworm</name>
    <dbReference type="NCBI Taxonomy" id="70415"/>
    <lineage>
        <taxon>Eukaryota</taxon>
        <taxon>Metazoa</taxon>
        <taxon>Ecdysozoa</taxon>
        <taxon>Nematoda</taxon>
        <taxon>Enoplea</taxon>
        <taxon>Dorylaimia</taxon>
        <taxon>Trichinellida</taxon>
        <taxon>Trichuridae</taxon>
        <taxon>Trichuris</taxon>
    </lineage>
</organism>
<proteinExistence type="inferred from homology"/>
<name>A0A5S6QEE6_TRIMR</name>
<reference evidence="4" key="1">
    <citation type="submission" date="2019-12" db="UniProtKB">
        <authorList>
            <consortium name="WormBaseParasite"/>
        </authorList>
    </citation>
    <scope>IDENTIFICATION</scope>
</reference>
<sequence length="136" mass="15225">MDAEKRKRSAKGDPWEALAYVKPSIAVDKSKNVLLRRVATKGVVRLFNAVKDRQGALEKSLKKARTITQQDKAIRSANKGAFYSKLYSSEQSGNAGNVVKSEEDDLASKWEVLRDDFLISPKLNCIPDWDKNDVAQ</sequence>
<evidence type="ECO:0000256" key="2">
    <source>
        <dbReference type="ARBA" id="ARBA00017475"/>
    </source>
</evidence>
<dbReference type="GO" id="GO:0030687">
    <property type="term" value="C:preribosome, large subunit precursor"/>
    <property type="evidence" value="ECO:0007669"/>
    <property type="project" value="TreeGrafter"/>
</dbReference>
<dbReference type="AlphaFoldDB" id="A0A5S6QEE6"/>
<dbReference type="GO" id="GO:0000460">
    <property type="term" value="P:maturation of 5.8S rRNA"/>
    <property type="evidence" value="ECO:0007669"/>
    <property type="project" value="TreeGrafter"/>
</dbReference>
<dbReference type="PANTHER" id="PTHR13245">
    <property type="entry name" value="RRP15-LIKE PROTEIN"/>
    <property type="match status" value="1"/>
</dbReference>
<dbReference type="InterPro" id="IPR012459">
    <property type="entry name" value="Rrp15"/>
</dbReference>
<dbReference type="Proteomes" id="UP000046395">
    <property type="component" value="Unassembled WGS sequence"/>
</dbReference>